<comment type="caution">
    <text evidence="4">The sequence shown here is derived from an EMBL/GenBank/DDBJ whole genome shotgun (WGS) entry which is preliminary data.</text>
</comment>
<dbReference type="RefSeq" id="WP_142540974.1">
    <property type="nucleotide sequence ID" value="NZ_BMIE01000014.1"/>
</dbReference>
<evidence type="ECO:0000256" key="1">
    <source>
        <dbReference type="ARBA" id="ARBA00022969"/>
    </source>
</evidence>
<dbReference type="GO" id="GO:0030435">
    <property type="term" value="P:sporulation resulting in formation of a cellular spore"/>
    <property type="evidence" value="ECO:0007669"/>
    <property type="project" value="UniProtKB-KW"/>
</dbReference>
<gene>
    <name evidence="4" type="ORF">FG382_21890</name>
</gene>
<name>A0A544SSG6_9BACI</name>
<dbReference type="OrthoDB" id="2901397at2"/>
<evidence type="ECO:0000256" key="2">
    <source>
        <dbReference type="ARBA" id="ARBA00024325"/>
    </source>
</evidence>
<evidence type="ECO:0000313" key="4">
    <source>
        <dbReference type="EMBL" id="TQR08161.1"/>
    </source>
</evidence>
<keyword evidence="4" id="KW-0946">Virion</keyword>
<dbReference type="AlphaFoldDB" id="A0A544SSG6"/>
<keyword evidence="4" id="KW-0167">Capsid protein</keyword>
<dbReference type="Pfam" id="PF07875">
    <property type="entry name" value="Coat_F"/>
    <property type="match status" value="1"/>
</dbReference>
<evidence type="ECO:0000256" key="3">
    <source>
        <dbReference type="ARBA" id="ARBA00024344"/>
    </source>
</evidence>
<accession>A0A544SSG6</accession>
<proteinExistence type="inferred from homology"/>
<dbReference type="EMBL" id="VDGH01000018">
    <property type="protein sequence ID" value="TQR08161.1"/>
    <property type="molecule type" value="Genomic_DNA"/>
</dbReference>
<evidence type="ECO:0000313" key="5">
    <source>
        <dbReference type="Proteomes" id="UP000317316"/>
    </source>
</evidence>
<sequence length="120" mass="13439">MNDYLDPINSVGMPELTDSGIALEFLLSTKTGVRNLSIALTETATPTIRKLLQEQLDVTIALYFEIADLMMKKQWLNPFDLELQKQLDIKSAQNAVDIANLNLFPGDTNRKGMFPSPPKK</sequence>
<comment type="subcellular location">
    <subcellularLocation>
        <location evidence="2">Spore coat</location>
    </subcellularLocation>
</comment>
<dbReference type="Proteomes" id="UP000317316">
    <property type="component" value="Unassembled WGS sequence"/>
</dbReference>
<dbReference type="InterPro" id="IPR012347">
    <property type="entry name" value="Ferritin-like"/>
</dbReference>
<dbReference type="PANTHER" id="PTHR39183">
    <property type="entry name" value="SPORE COAT PROTEIN F-LIKE PROTEIN YHCQ"/>
    <property type="match status" value="1"/>
</dbReference>
<dbReference type="PANTHER" id="PTHR39183:SF1">
    <property type="entry name" value="SPORE COAT PROTEIN F-LIKE PROTEIN YHCQ"/>
    <property type="match status" value="1"/>
</dbReference>
<keyword evidence="1" id="KW-0749">Sporulation</keyword>
<dbReference type="InterPro" id="IPR012851">
    <property type="entry name" value="Spore_coat_CotF-like"/>
</dbReference>
<dbReference type="Gene3D" id="1.20.1260.10">
    <property type="match status" value="1"/>
</dbReference>
<organism evidence="4 5">
    <name type="scientific">Psychrobacillus lasiicapitis</name>
    <dbReference type="NCBI Taxonomy" id="1636719"/>
    <lineage>
        <taxon>Bacteria</taxon>
        <taxon>Bacillati</taxon>
        <taxon>Bacillota</taxon>
        <taxon>Bacilli</taxon>
        <taxon>Bacillales</taxon>
        <taxon>Bacillaceae</taxon>
        <taxon>Psychrobacillus</taxon>
    </lineage>
</organism>
<protein>
    <submittedName>
        <fullName evidence="4">Spore coat protein</fullName>
    </submittedName>
</protein>
<keyword evidence="5" id="KW-1185">Reference proteome</keyword>
<comment type="similarity">
    <text evidence="3">Belongs to the CotF family.</text>
</comment>
<reference evidence="4 5" key="1">
    <citation type="submission" date="2019-05" db="EMBL/GenBank/DDBJ databases">
        <title>Psychrobacillus vulpis sp. nov., a new species isolated from feces of a red fox that inhabits in The Tablas de Daimiel Natural Park, Albacete, Spain.</title>
        <authorList>
            <person name="Rodriguez M."/>
            <person name="Reina J.C."/>
            <person name="Bejar V."/>
            <person name="Llamas I."/>
        </authorList>
    </citation>
    <scope>NUCLEOTIDE SEQUENCE [LARGE SCALE GENOMIC DNA]</scope>
    <source>
        <strain evidence="4 5">NEAU-3TGS17</strain>
    </source>
</reference>